<protein>
    <submittedName>
        <fullName evidence="2">Uncharacterized protein</fullName>
    </submittedName>
</protein>
<gene>
    <name evidence="2" type="ORF">CLG85_023010</name>
</gene>
<feature type="region of interest" description="Disordered" evidence="1">
    <location>
        <begin position="32"/>
        <end position="51"/>
    </location>
</feature>
<evidence type="ECO:0000313" key="3">
    <source>
        <dbReference type="Proteomes" id="UP000217448"/>
    </source>
</evidence>
<reference evidence="3" key="1">
    <citation type="submission" date="2023-07" db="EMBL/GenBank/DDBJ databases">
        <title>Yangia mangrovi SAOS 153D genome.</title>
        <authorList>
            <person name="Verma A."/>
            <person name="Pal Y."/>
            <person name="Sundharam S."/>
            <person name="Bisht B."/>
            <person name="Srinivasan K."/>
        </authorList>
    </citation>
    <scope>NUCLEOTIDE SEQUENCE [LARGE SCALE GENOMIC DNA]</scope>
    <source>
        <strain evidence="3">SAOS 153D</strain>
    </source>
</reference>
<evidence type="ECO:0000313" key="2">
    <source>
        <dbReference type="EMBL" id="MCT4373015.1"/>
    </source>
</evidence>
<name>A0ABT2KSA5_9RHOB</name>
<comment type="caution">
    <text evidence="2">The sequence shown here is derived from an EMBL/GenBank/DDBJ whole genome shotgun (WGS) entry which is preliminary data.</text>
</comment>
<accession>A0ABT2KSA5</accession>
<sequence>MKPPSGAKAKKGAKRISAAWPSDIAWVNSSEFSEPEKIETHPKNRIPPNLGMFQNAANEMVGPQQ</sequence>
<dbReference type="EMBL" id="NTHN02000064">
    <property type="protein sequence ID" value="MCT4373015.1"/>
    <property type="molecule type" value="Genomic_DNA"/>
</dbReference>
<keyword evidence="3" id="KW-1185">Reference proteome</keyword>
<organism evidence="2 3">
    <name type="scientific">Alloyangia mangrovi</name>
    <dbReference type="NCBI Taxonomy" id="1779329"/>
    <lineage>
        <taxon>Bacteria</taxon>
        <taxon>Pseudomonadati</taxon>
        <taxon>Pseudomonadota</taxon>
        <taxon>Alphaproteobacteria</taxon>
        <taxon>Rhodobacterales</taxon>
        <taxon>Roseobacteraceae</taxon>
        <taxon>Alloyangia</taxon>
    </lineage>
</organism>
<evidence type="ECO:0000256" key="1">
    <source>
        <dbReference type="SAM" id="MobiDB-lite"/>
    </source>
</evidence>
<dbReference type="RefSeq" id="WP_141244565.1">
    <property type="nucleotide sequence ID" value="NZ_NTHN02000064.1"/>
</dbReference>
<proteinExistence type="predicted"/>
<dbReference type="Proteomes" id="UP000217448">
    <property type="component" value="Unassembled WGS sequence"/>
</dbReference>